<dbReference type="AlphaFoldDB" id="A0A815U9T2"/>
<dbReference type="GO" id="GO:0016020">
    <property type="term" value="C:membrane"/>
    <property type="evidence" value="ECO:0007669"/>
    <property type="project" value="GOC"/>
</dbReference>
<reference evidence="6" key="1">
    <citation type="submission" date="2021-02" db="EMBL/GenBank/DDBJ databases">
        <authorList>
            <person name="Nowell W R."/>
        </authorList>
    </citation>
    <scope>NUCLEOTIDE SEQUENCE</scope>
</reference>
<dbReference type="InterPro" id="IPR050087">
    <property type="entry name" value="AON_synthase_class-II"/>
</dbReference>
<evidence type="ECO:0000313" key="7">
    <source>
        <dbReference type="Proteomes" id="UP000663828"/>
    </source>
</evidence>
<dbReference type="InterPro" id="IPR015424">
    <property type="entry name" value="PyrdxlP-dep_Trfase"/>
</dbReference>
<keyword evidence="4" id="KW-0012">Acyltransferase</keyword>
<dbReference type="EMBL" id="CAJNOR010004598">
    <property type="protein sequence ID" value="CAF1514754.1"/>
    <property type="molecule type" value="Genomic_DNA"/>
</dbReference>
<dbReference type="GO" id="GO:0046513">
    <property type="term" value="P:ceramide biosynthetic process"/>
    <property type="evidence" value="ECO:0007669"/>
    <property type="project" value="TreeGrafter"/>
</dbReference>
<sequence>MTATKKSEQKSMNPTHTESSREEFEETPTWTAVVTVLGYAILSALGWLRDFLRNVGLEEKKTSQDPNPKDFVPLYQSYECFYTRNLYTRIRDVFNQPIASVAGAKVDVMERVSDDFNWTFKFSGKKIPSINLGSYNYLGFAENSGPCSNQAIKSIEKYGLTTSSTRHELGTQKYMVELETLIAKYLSVE</sequence>
<keyword evidence="3" id="KW-0808">Transferase</keyword>
<dbReference type="Gene3D" id="3.40.640.10">
    <property type="entry name" value="Type I PLP-dependent aspartate aminotransferase-like (Major domain)"/>
    <property type="match status" value="1"/>
</dbReference>
<gene>
    <name evidence="6" type="ORF">XAT740_LOCUS40429</name>
</gene>
<organism evidence="6 7">
    <name type="scientific">Adineta ricciae</name>
    <name type="common">Rotifer</name>
    <dbReference type="NCBI Taxonomy" id="249248"/>
    <lineage>
        <taxon>Eukaryota</taxon>
        <taxon>Metazoa</taxon>
        <taxon>Spiralia</taxon>
        <taxon>Gnathifera</taxon>
        <taxon>Rotifera</taxon>
        <taxon>Eurotatoria</taxon>
        <taxon>Bdelloidea</taxon>
        <taxon>Adinetida</taxon>
        <taxon>Adinetidae</taxon>
        <taxon>Adineta</taxon>
    </lineage>
</organism>
<comment type="similarity">
    <text evidence="2">Belongs to the class-II pyridoxal-phosphate-dependent aminotransferase family.</text>
</comment>
<protein>
    <submittedName>
        <fullName evidence="6">Uncharacterized protein</fullName>
    </submittedName>
</protein>
<dbReference type="InterPro" id="IPR015422">
    <property type="entry name" value="PyrdxlP-dep_Trfase_small"/>
</dbReference>
<accession>A0A815U9T2</accession>
<dbReference type="GO" id="GO:0046512">
    <property type="term" value="P:sphingosine biosynthetic process"/>
    <property type="evidence" value="ECO:0007669"/>
    <property type="project" value="TreeGrafter"/>
</dbReference>
<dbReference type="SUPFAM" id="SSF53383">
    <property type="entry name" value="PLP-dependent transferases"/>
    <property type="match status" value="1"/>
</dbReference>
<evidence type="ECO:0000256" key="4">
    <source>
        <dbReference type="ARBA" id="ARBA00023315"/>
    </source>
</evidence>
<dbReference type="PANTHER" id="PTHR13693:SF3">
    <property type="entry name" value="LD36009P"/>
    <property type="match status" value="1"/>
</dbReference>
<evidence type="ECO:0000256" key="5">
    <source>
        <dbReference type="SAM" id="MobiDB-lite"/>
    </source>
</evidence>
<comment type="caution">
    <text evidence="6">The sequence shown here is derived from an EMBL/GenBank/DDBJ whole genome shotgun (WGS) entry which is preliminary data.</text>
</comment>
<dbReference type="PANTHER" id="PTHR13693">
    <property type="entry name" value="CLASS II AMINOTRANSFERASE/8-AMINO-7-OXONONANOATE SYNTHASE"/>
    <property type="match status" value="1"/>
</dbReference>
<comment type="cofactor">
    <cofactor evidence="1">
        <name>pyridoxal 5'-phosphate</name>
        <dbReference type="ChEBI" id="CHEBI:597326"/>
    </cofactor>
</comment>
<keyword evidence="7" id="KW-1185">Reference proteome</keyword>
<dbReference type="Proteomes" id="UP000663828">
    <property type="component" value="Unassembled WGS sequence"/>
</dbReference>
<evidence type="ECO:0000256" key="3">
    <source>
        <dbReference type="ARBA" id="ARBA00022679"/>
    </source>
</evidence>
<dbReference type="GO" id="GO:0004758">
    <property type="term" value="F:serine C-palmitoyltransferase activity"/>
    <property type="evidence" value="ECO:0007669"/>
    <property type="project" value="TreeGrafter"/>
</dbReference>
<proteinExistence type="inferred from homology"/>
<evidence type="ECO:0000313" key="6">
    <source>
        <dbReference type="EMBL" id="CAF1514754.1"/>
    </source>
</evidence>
<dbReference type="GO" id="GO:0017059">
    <property type="term" value="C:serine palmitoyltransferase complex"/>
    <property type="evidence" value="ECO:0007669"/>
    <property type="project" value="TreeGrafter"/>
</dbReference>
<dbReference type="InterPro" id="IPR015421">
    <property type="entry name" value="PyrdxlP-dep_Trfase_major"/>
</dbReference>
<evidence type="ECO:0000256" key="2">
    <source>
        <dbReference type="ARBA" id="ARBA00008392"/>
    </source>
</evidence>
<evidence type="ECO:0000256" key="1">
    <source>
        <dbReference type="ARBA" id="ARBA00001933"/>
    </source>
</evidence>
<feature type="region of interest" description="Disordered" evidence="5">
    <location>
        <begin position="1"/>
        <end position="24"/>
    </location>
</feature>
<dbReference type="Gene3D" id="3.90.1150.10">
    <property type="entry name" value="Aspartate Aminotransferase, domain 1"/>
    <property type="match status" value="1"/>
</dbReference>
<feature type="non-terminal residue" evidence="6">
    <location>
        <position position="1"/>
    </location>
</feature>
<name>A0A815U9T2_ADIRI</name>